<evidence type="ECO:0000256" key="1">
    <source>
        <dbReference type="ARBA" id="ARBA00008056"/>
    </source>
</evidence>
<feature type="domain" description="Fe2OG dioxygenase" evidence="7">
    <location>
        <begin position="208"/>
        <end position="310"/>
    </location>
</feature>
<dbReference type="InterPro" id="IPR005123">
    <property type="entry name" value="Oxoglu/Fe-dep_dioxygenase_dom"/>
</dbReference>
<dbReference type="Proteomes" id="UP000275267">
    <property type="component" value="Unassembled WGS sequence"/>
</dbReference>
<accession>A0A3L6S6U6</accession>
<reference evidence="9" key="1">
    <citation type="journal article" date="2019" name="Nat. Commun.">
        <title>The genome of broomcorn millet.</title>
        <authorList>
            <person name="Zou C."/>
            <person name="Miki D."/>
            <person name="Li D."/>
            <person name="Tang Q."/>
            <person name="Xiao L."/>
            <person name="Rajput S."/>
            <person name="Deng P."/>
            <person name="Jia W."/>
            <person name="Huang R."/>
            <person name="Zhang M."/>
            <person name="Sun Y."/>
            <person name="Hu J."/>
            <person name="Fu X."/>
            <person name="Schnable P.S."/>
            <person name="Li F."/>
            <person name="Zhang H."/>
            <person name="Feng B."/>
            <person name="Zhu X."/>
            <person name="Liu R."/>
            <person name="Schnable J.C."/>
            <person name="Zhu J.-K."/>
            <person name="Zhang H."/>
        </authorList>
    </citation>
    <scope>NUCLEOTIDE SEQUENCE [LARGE SCALE GENOMIC DNA]</scope>
</reference>
<dbReference type="InterPro" id="IPR050295">
    <property type="entry name" value="Plant_2OG-oxidoreductases"/>
</dbReference>
<dbReference type="OrthoDB" id="288590at2759"/>
<dbReference type="EMBL" id="PQIB02000005">
    <property type="protein sequence ID" value="RLN15953.1"/>
    <property type="molecule type" value="Genomic_DNA"/>
</dbReference>
<dbReference type="Gene3D" id="2.60.120.330">
    <property type="entry name" value="B-lactam Antibiotic, Isopenicillin N Synthase, Chain"/>
    <property type="match status" value="1"/>
</dbReference>
<comment type="similarity">
    <text evidence="1 5">Belongs to the iron/ascorbate-dependent oxidoreductase family.</text>
</comment>
<keyword evidence="2 5" id="KW-0479">Metal-binding</keyword>
<dbReference type="Pfam" id="PF03171">
    <property type="entry name" value="2OG-FeII_Oxy"/>
    <property type="match status" value="1"/>
</dbReference>
<dbReference type="InterPro" id="IPR044861">
    <property type="entry name" value="IPNS-like_FE2OG_OXY"/>
</dbReference>
<dbReference type="SUPFAM" id="SSF51197">
    <property type="entry name" value="Clavaminate synthase-like"/>
    <property type="match status" value="1"/>
</dbReference>
<feature type="compositionally biased region" description="Basic and acidic residues" evidence="6">
    <location>
        <begin position="293"/>
        <end position="303"/>
    </location>
</feature>
<dbReference type="PANTHER" id="PTHR47991">
    <property type="entry name" value="OXOGLUTARATE/IRON-DEPENDENT DIOXYGENASE"/>
    <property type="match status" value="1"/>
</dbReference>
<keyword evidence="4 5" id="KW-0408">Iron</keyword>
<evidence type="ECO:0000256" key="3">
    <source>
        <dbReference type="ARBA" id="ARBA00023002"/>
    </source>
</evidence>
<dbReference type="Pfam" id="PF14226">
    <property type="entry name" value="DIOX_N"/>
    <property type="match status" value="1"/>
</dbReference>
<evidence type="ECO:0000256" key="5">
    <source>
        <dbReference type="RuleBase" id="RU003682"/>
    </source>
</evidence>
<evidence type="ECO:0000256" key="6">
    <source>
        <dbReference type="SAM" id="MobiDB-lite"/>
    </source>
</evidence>
<evidence type="ECO:0000259" key="7">
    <source>
        <dbReference type="PROSITE" id="PS51471"/>
    </source>
</evidence>
<evidence type="ECO:0000256" key="2">
    <source>
        <dbReference type="ARBA" id="ARBA00022723"/>
    </source>
</evidence>
<dbReference type="FunFam" id="2.60.120.330:FF:000079">
    <property type="entry name" value="Protein SRG1"/>
    <property type="match status" value="1"/>
</dbReference>
<dbReference type="STRING" id="4540.A0A3L6S6U6"/>
<name>A0A3L6S6U6_PANMI</name>
<feature type="region of interest" description="Disordered" evidence="6">
    <location>
        <begin position="285"/>
        <end position="310"/>
    </location>
</feature>
<comment type="caution">
    <text evidence="8">The sequence shown here is derived from an EMBL/GenBank/DDBJ whole genome shotgun (WGS) entry which is preliminary data.</text>
</comment>
<sequence length="310" mass="33862">MEPADYNRPISRDNVTDAAATAFPDSVEIPERFIRTGDEARAGVVAGEDEAYELPVVDMASLLDPELSASETAKLGSACRDWGFFQLTNHGVDEAVIQRMKASTAQFFSLPLESKNAVAVREGGFEGFGHHFNAPASDKLDWAECLLLDTQPVENRNMEFWPTNPPAFRHALYRYSEEMASLARRLLGFMAADLGVGPEALLGAFGGRRQGAGVHRCPPCRRPEQVLGMRPHTDGFGLTLLLHADSTPGLQVRRHGRWFPVRPLPGALVVNVGDVLEVLSNGAYGSAEAQGDPPRREEPDHRRGVPGRVL</sequence>
<dbReference type="InterPro" id="IPR027443">
    <property type="entry name" value="IPNS-like_sf"/>
</dbReference>
<dbReference type="AlphaFoldDB" id="A0A3L6S6U6"/>
<evidence type="ECO:0000256" key="4">
    <source>
        <dbReference type="ARBA" id="ARBA00023004"/>
    </source>
</evidence>
<dbReference type="GO" id="GO:0046872">
    <property type="term" value="F:metal ion binding"/>
    <property type="evidence" value="ECO:0007669"/>
    <property type="project" value="UniProtKB-KW"/>
</dbReference>
<evidence type="ECO:0000313" key="8">
    <source>
        <dbReference type="EMBL" id="RLN15953.1"/>
    </source>
</evidence>
<keyword evidence="3 5" id="KW-0560">Oxidoreductase</keyword>
<gene>
    <name evidence="8" type="ORF">C2845_PM02G23600</name>
</gene>
<evidence type="ECO:0000313" key="9">
    <source>
        <dbReference type="Proteomes" id="UP000275267"/>
    </source>
</evidence>
<proteinExistence type="inferred from homology"/>
<protein>
    <submittedName>
        <fullName evidence="8">S-norcoclaurine synthase 1-like</fullName>
    </submittedName>
</protein>
<dbReference type="InterPro" id="IPR026992">
    <property type="entry name" value="DIOX_N"/>
</dbReference>
<keyword evidence="9" id="KW-1185">Reference proteome</keyword>
<dbReference type="GO" id="GO:0016491">
    <property type="term" value="F:oxidoreductase activity"/>
    <property type="evidence" value="ECO:0007669"/>
    <property type="project" value="UniProtKB-KW"/>
</dbReference>
<organism evidence="8 9">
    <name type="scientific">Panicum miliaceum</name>
    <name type="common">Proso millet</name>
    <name type="synonym">Broomcorn millet</name>
    <dbReference type="NCBI Taxonomy" id="4540"/>
    <lineage>
        <taxon>Eukaryota</taxon>
        <taxon>Viridiplantae</taxon>
        <taxon>Streptophyta</taxon>
        <taxon>Embryophyta</taxon>
        <taxon>Tracheophyta</taxon>
        <taxon>Spermatophyta</taxon>
        <taxon>Magnoliopsida</taxon>
        <taxon>Liliopsida</taxon>
        <taxon>Poales</taxon>
        <taxon>Poaceae</taxon>
        <taxon>PACMAD clade</taxon>
        <taxon>Panicoideae</taxon>
        <taxon>Panicodae</taxon>
        <taxon>Paniceae</taxon>
        <taxon>Panicinae</taxon>
        <taxon>Panicum</taxon>
        <taxon>Panicum sect. Panicum</taxon>
    </lineage>
</organism>
<dbReference type="PROSITE" id="PS51471">
    <property type="entry name" value="FE2OG_OXY"/>
    <property type="match status" value="1"/>
</dbReference>